<dbReference type="PANTHER" id="PTHR22939">
    <property type="entry name" value="SERINE PROTEASE FAMILY S1C HTRA-RELATED"/>
    <property type="match status" value="1"/>
</dbReference>
<evidence type="ECO:0000256" key="9">
    <source>
        <dbReference type="ARBA" id="ARBA00022703"/>
    </source>
</evidence>
<dbReference type="STRING" id="9009.A0A226MFY7"/>
<evidence type="ECO:0000256" key="7">
    <source>
        <dbReference type="ARBA" id="ARBA00022670"/>
    </source>
</evidence>
<dbReference type="Pfam" id="PF17820">
    <property type="entry name" value="PDZ_6"/>
    <property type="match status" value="1"/>
</dbReference>
<evidence type="ECO:0000256" key="3">
    <source>
        <dbReference type="ARBA" id="ARBA00004569"/>
    </source>
</evidence>
<keyword evidence="15" id="KW-0472">Membrane</keyword>
<keyword evidence="9" id="KW-0053">Apoptosis</keyword>
<feature type="domain" description="PDZ" evidence="17">
    <location>
        <begin position="241"/>
        <end position="296"/>
    </location>
</feature>
<dbReference type="GO" id="GO:0007005">
    <property type="term" value="P:mitochondrion organization"/>
    <property type="evidence" value="ECO:0007669"/>
    <property type="project" value="UniProtKB-ARBA"/>
</dbReference>
<keyword evidence="13" id="KW-1133">Transmembrane helix</keyword>
<feature type="non-terminal residue" evidence="18">
    <location>
        <position position="1"/>
    </location>
</feature>
<dbReference type="Gene3D" id="2.30.42.10">
    <property type="match status" value="1"/>
</dbReference>
<evidence type="ECO:0000313" key="18">
    <source>
        <dbReference type="EMBL" id="OXB54118.1"/>
    </source>
</evidence>
<dbReference type="PANTHER" id="PTHR22939:SF127">
    <property type="entry name" value="SERINE PROTEASE HTRA2, MITOCHONDRIAL"/>
    <property type="match status" value="1"/>
</dbReference>
<dbReference type="InterPro" id="IPR009003">
    <property type="entry name" value="Peptidase_S1_PA"/>
</dbReference>
<dbReference type="GO" id="GO:0043065">
    <property type="term" value="P:positive regulation of apoptotic process"/>
    <property type="evidence" value="ECO:0007669"/>
    <property type="project" value="UniProtKB-ARBA"/>
</dbReference>
<dbReference type="Proteomes" id="UP000198323">
    <property type="component" value="Unassembled WGS sequence"/>
</dbReference>
<sequence>LPHPLRAPALSRELCPPCRHPFSGREVPISNGSGFVVSPDGLIVTNAHVVANRRRVRVKLASGEQYDAVVQDVDQVADIATIKIKPKHPLPTLPLGRSSEVRQGEFVVAMGSPFALQNTITSGIVSSAQRGSRELGLTASDMEYIQTDAAIDFGNSGGPLVNLDGEVIGVNTMKVTSGISFAIPSDRLRKFLQKEEQRKSSWFGNAETKRRYIGVMMLTLTPSILAELKLRDPSFPDVSYGVLIHKVIIGSPAHQAGLKAGDVVLEINGQATRRAEDVYEAVRTQQSLALLVRRSYDTLLVSVVPEVTE</sequence>
<dbReference type="GO" id="GO:0031966">
    <property type="term" value="C:mitochondrial membrane"/>
    <property type="evidence" value="ECO:0007669"/>
    <property type="project" value="UniProtKB-SubCell"/>
</dbReference>
<evidence type="ECO:0000256" key="14">
    <source>
        <dbReference type="ARBA" id="ARBA00023128"/>
    </source>
</evidence>
<dbReference type="EC" id="3.4.21.108" evidence="5"/>
<dbReference type="SMART" id="SM00228">
    <property type="entry name" value="PDZ"/>
    <property type="match status" value="1"/>
</dbReference>
<dbReference type="SUPFAM" id="SSF50156">
    <property type="entry name" value="PDZ domain-like"/>
    <property type="match status" value="1"/>
</dbReference>
<dbReference type="FunFam" id="2.40.10.120:FF:000004">
    <property type="entry name" value="Serine protease HTRA2, mitochondrial"/>
    <property type="match status" value="1"/>
</dbReference>
<evidence type="ECO:0000256" key="15">
    <source>
        <dbReference type="ARBA" id="ARBA00023136"/>
    </source>
</evidence>
<dbReference type="GO" id="GO:0005758">
    <property type="term" value="C:mitochondrial intermembrane space"/>
    <property type="evidence" value="ECO:0007669"/>
    <property type="project" value="UniProtKB-SubCell"/>
</dbReference>
<evidence type="ECO:0000256" key="11">
    <source>
        <dbReference type="ARBA" id="ARBA00022825"/>
    </source>
</evidence>
<dbReference type="Pfam" id="PF13365">
    <property type="entry name" value="Trypsin_2"/>
    <property type="match status" value="1"/>
</dbReference>
<dbReference type="GO" id="GO:0004252">
    <property type="term" value="F:serine-type endopeptidase activity"/>
    <property type="evidence" value="ECO:0007669"/>
    <property type="project" value="InterPro"/>
</dbReference>
<dbReference type="OrthoDB" id="4217619at2759"/>
<comment type="subcellular location">
    <subcellularLocation>
        <location evidence="3">Mitochondrion intermembrane space</location>
    </subcellularLocation>
    <subcellularLocation>
        <location evidence="2">Mitochondrion membrane</location>
        <topology evidence="2">Single-pass membrane protein</topology>
    </subcellularLocation>
</comment>
<evidence type="ECO:0000256" key="12">
    <source>
        <dbReference type="ARBA" id="ARBA00022946"/>
    </source>
</evidence>
<keyword evidence="10" id="KW-0378">Hydrolase</keyword>
<keyword evidence="11" id="KW-0720">Serine protease</keyword>
<dbReference type="AlphaFoldDB" id="A0A226MFY7"/>
<dbReference type="PRINTS" id="PR00834">
    <property type="entry name" value="PROTEASES2C"/>
</dbReference>
<evidence type="ECO:0000256" key="8">
    <source>
        <dbReference type="ARBA" id="ARBA00022692"/>
    </source>
</evidence>
<keyword evidence="16" id="KW-0865">Zymogen</keyword>
<dbReference type="GO" id="GO:0006508">
    <property type="term" value="P:proteolysis"/>
    <property type="evidence" value="ECO:0007669"/>
    <property type="project" value="UniProtKB-KW"/>
</dbReference>
<evidence type="ECO:0000259" key="17">
    <source>
        <dbReference type="PROSITE" id="PS50106"/>
    </source>
</evidence>
<protein>
    <recommendedName>
        <fullName evidence="6">Serine protease HTRA2, mitochondrial</fullName>
        <ecNumber evidence="5">3.4.21.108</ecNumber>
    </recommendedName>
</protein>
<dbReference type="CDD" id="cd06785">
    <property type="entry name" value="cpPDZ_HtrA-like"/>
    <property type="match status" value="1"/>
</dbReference>
<accession>A0A226MFY7</accession>
<keyword evidence="14" id="KW-0496">Mitochondrion</keyword>
<dbReference type="InterPro" id="IPR001940">
    <property type="entry name" value="Peptidase_S1C"/>
</dbReference>
<dbReference type="SUPFAM" id="SSF50494">
    <property type="entry name" value="Trypsin-like serine proteases"/>
    <property type="match status" value="1"/>
</dbReference>
<keyword evidence="19" id="KW-1185">Reference proteome</keyword>
<evidence type="ECO:0000256" key="6">
    <source>
        <dbReference type="ARBA" id="ARBA00016929"/>
    </source>
</evidence>
<dbReference type="InterPro" id="IPR001478">
    <property type="entry name" value="PDZ"/>
</dbReference>
<proteinExistence type="inferred from homology"/>
<evidence type="ECO:0000256" key="1">
    <source>
        <dbReference type="ARBA" id="ARBA00001760"/>
    </source>
</evidence>
<comment type="catalytic activity">
    <reaction evidence="1">
        <text>Cleavage of non-polar aliphatic amino-acids at the P1 position, with a preference for Val, Ile and Met. At the P2 and P3 positions, Arg is selected most strongly with a secondary preference for other hydrophilic residues.</text>
        <dbReference type="EC" id="3.4.21.108"/>
    </reaction>
</comment>
<evidence type="ECO:0000313" key="19">
    <source>
        <dbReference type="Proteomes" id="UP000198323"/>
    </source>
</evidence>
<keyword evidence="8" id="KW-0812">Transmembrane</keyword>
<dbReference type="EMBL" id="MCFN01000982">
    <property type="protein sequence ID" value="OXB54118.1"/>
    <property type="molecule type" value="Genomic_DNA"/>
</dbReference>
<evidence type="ECO:0000256" key="16">
    <source>
        <dbReference type="ARBA" id="ARBA00023145"/>
    </source>
</evidence>
<evidence type="ECO:0000256" key="13">
    <source>
        <dbReference type="ARBA" id="ARBA00022989"/>
    </source>
</evidence>
<reference evidence="18 19" key="1">
    <citation type="submission" date="2016-07" db="EMBL/GenBank/DDBJ databases">
        <title>Disparate Historic Effective Population Sizes Predicted by Modern Levels of Genome Diversity for the Scaled Quail (Callipepla squamata) and the Northern Bobwhite (Colinus virginianus): Inferences from First and Second Generation Draft Genome Assemblies for Sympatric New World Quail.</title>
        <authorList>
            <person name="Oldeschulte D.L."/>
            <person name="Halley Y.A."/>
            <person name="Bhattarai E.K."/>
            <person name="Brashear W.A."/>
            <person name="Hill J."/>
            <person name="Metz R.P."/>
            <person name="Johnson C.D."/>
            <person name="Rollins D."/>
            <person name="Peterson M.J."/>
            <person name="Bickhart D.M."/>
            <person name="Decker J.E."/>
            <person name="Seabury C.M."/>
        </authorList>
    </citation>
    <scope>NUCLEOTIDE SEQUENCE [LARGE SCALE GENOMIC DNA]</scope>
    <source>
        <strain evidence="18 19">Texas</strain>
        <tissue evidence="18">Leg muscle</tissue>
    </source>
</reference>
<evidence type="ECO:0000256" key="2">
    <source>
        <dbReference type="ARBA" id="ARBA00004304"/>
    </source>
</evidence>
<gene>
    <name evidence="18" type="ORF">ASZ78_002137</name>
</gene>
<evidence type="ECO:0000256" key="10">
    <source>
        <dbReference type="ARBA" id="ARBA00022801"/>
    </source>
</evidence>
<name>A0A226MFY7_CALSU</name>
<organism evidence="18 19">
    <name type="scientific">Callipepla squamata</name>
    <name type="common">Scaled quail</name>
    <dbReference type="NCBI Taxonomy" id="9009"/>
    <lineage>
        <taxon>Eukaryota</taxon>
        <taxon>Metazoa</taxon>
        <taxon>Chordata</taxon>
        <taxon>Craniata</taxon>
        <taxon>Vertebrata</taxon>
        <taxon>Euteleostomi</taxon>
        <taxon>Archelosauria</taxon>
        <taxon>Archosauria</taxon>
        <taxon>Dinosauria</taxon>
        <taxon>Saurischia</taxon>
        <taxon>Theropoda</taxon>
        <taxon>Coelurosauria</taxon>
        <taxon>Aves</taxon>
        <taxon>Neognathae</taxon>
        <taxon>Galloanserae</taxon>
        <taxon>Galliformes</taxon>
        <taxon>Odontophoridae</taxon>
        <taxon>Callipepla</taxon>
    </lineage>
</organism>
<comment type="similarity">
    <text evidence="4">Belongs to the peptidase S1C family.</text>
</comment>
<dbReference type="GO" id="GO:0006915">
    <property type="term" value="P:apoptotic process"/>
    <property type="evidence" value="ECO:0007669"/>
    <property type="project" value="UniProtKB-KW"/>
</dbReference>
<evidence type="ECO:0000256" key="4">
    <source>
        <dbReference type="ARBA" id="ARBA00010541"/>
    </source>
</evidence>
<dbReference type="InterPro" id="IPR041489">
    <property type="entry name" value="PDZ_6"/>
</dbReference>
<dbReference type="PROSITE" id="PS50106">
    <property type="entry name" value="PDZ"/>
    <property type="match status" value="1"/>
</dbReference>
<dbReference type="Gene3D" id="2.40.10.120">
    <property type="match status" value="1"/>
</dbReference>
<dbReference type="InterPro" id="IPR036034">
    <property type="entry name" value="PDZ_sf"/>
</dbReference>
<comment type="caution">
    <text evidence="18">The sequence shown here is derived from an EMBL/GenBank/DDBJ whole genome shotgun (WGS) entry which is preliminary data.</text>
</comment>
<evidence type="ECO:0000256" key="5">
    <source>
        <dbReference type="ARBA" id="ARBA00013033"/>
    </source>
</evidence>
<keyword evidence="12" id="KW-0809">Transit peptide</keyword>
<keyword evidence="7" id="KW-0645">Protease</keyword>